<reference evidence="3 4" key="1">
    <citation type="journal article" date="2014" name="BMC Genomics">
        <title>Comparative genome sequencing reveals chemotype-specific gene clusters in the toxigenic black mold Stachybotrys.</title>
        <authorList>
            <person name="Semeiks J."/>
            <person name="Borek D."/>
            <person name="Otwinowski Z."/>
            <person name="Grishin N.V."/>
        </authorList>
    </citation>
    <scope>NUCLEOTIDE SEQUENCE [LARGE SCALE GENOMIC DNA]</scope>
    <source>
        <strain evidence="4">CBS 109288 / IBT 7711</strain>
    </source>
</reference>
<dbReference type="AlphaFoldDB" id="A0A084AWX0"/>
<dbReference type="HOGENOM" id="CLU_020690_0_0_1"/>
<keyword evidence="2" id="KW-0472">Membrane</keyword>
<keyword evidence="4" id="KW-1185">Reference proteome</keyword>
<feature type="transmembrane region" description="Helical" evidence="2">
    <location>
        <begin position="125"/>
        <end position="146"/>
    </location>
</feature>
<evidence type="ECO:0000313" key="3">
    <source>
        <dbReference type="EMBL" id="KEY69799.1"/>
    </source>
</evidence>
<evidence type="ECO:0000313" key="4">
    <source>
        <dbReference type="Proteomes" id="UP000028045"/>
    </source>
</evidence>
<feature type="transmembrane region" description="Helical" evidence="2">
    <location>
        <begin position="81"/>
        <end position="105"/>
    </location>
</feature>
<protein>
    <submittedName>
        <fullName evidence="3">Uncharacterized protein</fullName>
    </submittedName>
</protein>
<proteinExistence type="predicted"/>
<feature type="region of interest" description="Disordered" evidence="1">
    <location>
        <begin position="529"/>
        <end position="557"/>
    </location>
</feature>
<keyword evidence="2" id="KW-1133">Transmembrane helix</keyword>
<dbReference type="Proteomes" id="UP000028045">
    <property type="component" value="Unassembled WGS sequence"/>
</dbReference>
<evidence type="ECO:0000256" key="2">
    <source>
        <dbReference type="SAM" id="Phobius"/>
    </source>
</evidence>
<evidence type="ECO:0000256" key="1">
    <source>
        <dbReference type="SAM" id="MobiDB-lite"/>
    </source>
</evidence>
<feature type="transmembrane region" description="Helical" evidence="2">
    <location>
        <begin position="202"/>
        <end position="224"/>
    </location>
</feature>
<feature type="compositionally biased region" description="Polar residues" evidence="1">
    <location>
        <begin position="534"/>
        <end position="547"/>
    </location>
</feature>
<feature type="transmembrane region" description="Helical" evidence="2">
    <location>
        <begin position="37"/>
        <end position="60"/>
    </location>
</feature>
<keyword evidence="2" id="KW-0812">Transmembrane</keyword>
<feature type="transmembrane region" description="Helical" evidence="2">
    <location>
        <begin position="158"/>
        <end position="182"/>
    </location>
</feature>
<feature type="transmembrane region" description="Helical" evidence="2">
    <location>
        <begin position="244"/>
        <end position="267"/>
    </location>
</feature>
<organism evidence="3 4">
    <name type="scientific">Stachybotrys chartarum (strain CBS 109288 / IBT 7711)</name>
    <name type="common">Toxic black mold</name>
    <name type="synonym">Stilbospora chartarum</name>
    <dbReference type="NCBI Taxonomy" id="1280523"/>
    <lineage>
        <taxon>Eukaryota</taxon>
        <taxon>Fungi</taxon>
        <taxon>Dikarya</taxon>
        <taxon>Ascomycota</taxon>
        <taxon>Pezizomycotina</taxon>
        <taxon>Sordariomycetes</taxon>
        <taxon>Hypocreomycetidae</taxon>
        <taxon>Hypocreales</taxon>
        <taxon>Stachybotryaceae</taxon>
        <taxon>Stachybotrys</taxon>
    </lineage>
</organism>
<accession>A0A084AWX0</accession>
<name>A0A084AWX0_STACB</name>
<dbReference type="EMBL" id="KL648513">
    <property type="protein sequence ID" value="KEY69799.1"/>
    <property type="molecule type" value="Genomic_DNA"/>
</dbReference>
<gene>
    <name evidence="3" type="ORF">S7711_03777</name>
</gene>
<dbReference type="OrthoDB" id="5368516at2759"/>
<feature type="region of interest" description="Disordered" evidence="1">
    <location>
        <begin position="578"/>
        <end position="615"/>
    </location>
</feature>
<feature type="transmembrane region" description="Helical" evidence="2">
    <location>
        <begin position="279"/>
        <end position="301"/>
    </location>
</feature>
<sequence>MDPGTITENPGGFQFQTNSTSAVLNELRFAAAKQVRMSIVILASFNVLIAFATALGILWDSYQAAKKENPRFDIRKSFLQLVRATETFPLILSLGIVVQGITYAAAQARGLQSLSILGCESISELMLPAAFITPFIQFVLALEMVIRALRKRPFMPRAAWVLWACLAVVGTALLITYVVALLYRPPNFCFASLFWLITRWKLGIFVIMTLITSTLIISCGIIFIQLQRQSEVTPIERLAAVHMVYYLSSSILTDAFLIPFFFSVTFSDLQTAGEQPLQLSMAATVVANLTGLVTGGLYLFLRSNRASGVEAKEEELWDEKKSTKWGFSAFNPESGQPHSPEPTLQRVDSTDALRAQIAPPFAAQYRAQSSIYDRPVGQDEGAVERIGSLSQGQNYQRVDSGLSDDLIVQYQAFNNLDDDRGSVRQTLRTYSRKLSYSLFPSGKEPGQKQSTLLLPAATYNPSLAAPTVTELPREIQHRRKMSTNSTTTVQIGLRLSNVNDMPPLGANDDQDPSQVFDLSCPKFSGRTALVGPSPLSTSASVSDTQPMMSKDLPPLPPLPVERTGPEYEETQMIRLSPTVYSPGSPMYRKKTPTPVQTVFKDPVPQPLFTGKKDWI</sequence>